<proteinExistence type="predicted"/>
<keyword evidence="2" id="KW-1185">Reference proteome</keyword>
<dbReference type="EMBL" id="VSRR010101915">
    <property type="protein sequence ID" value="MPC95359.1"/>
    <property type="molecule type" value="Genomic_DNA"/>
</dbReference>
<name>A0A5B7JKI0_PORTR</name>
<evidence type="ECO:0000313" key="2">
    <source>
        <dbReference type="Proteomes" id="UP000324222"/>
    </source>
</evidence>
<dbReference type="AlphaFoldDB" id="A0A5B7JKI0"/>
<evidence type="ECO:0000313" key="1">
    <source>
        <dbReference type="EMBL" id="MPC95359.1"/>
    </source>
</evidence>
<organism evidence="1 2">
    <name type="scientific">Portunus trituberculatus</name>
    <name type="common">Swimming crab</name>
    <name type="synonym">Neptunus trituberculatus</name>
    <dbReference type="NCBI Taxonomy" id="210409"/>
    <lineage>
        <taxon>Eukaryota</taxon>
        <taxon>Metazoa</taxon>
        <taxon>Ecdysozoa</taxon>
        <taxon>Arthropoda</taxon>
        <taxon>Crustacea</taxon>
        <taxon>Multicrustacea</taxon>
        <taxon>Malacostraca</taxon>
        <taxon>Eumalacostraca</taxon>
        <taxon>Eucarida</taxon>
        <taxon>Decapoda</taxon>
        <taxon>Pleocyemata</taxon>
        <taxon>Brachyura</taxon>
        <taxon>Eubrachyura</taxon>
        <taxon>Portunoidea</taxon>
        <taxon>Portunidae</taxon>
        <taxon>Portuninae</taxon>
        <taxon>Portunus</taxon>
    </lineage>
</organism>
<comment type="caution">
    <text evidence="1">The sequence shown here is derived from an EMBL/GenBank/DDBJ whole genome shotgun (WGS) entry which is preliminary data.</text>
</comment>
<dbReference type="Proteomes" id="UP000324222">
    <property type="component" value="Unassembled WGS sequence"/>
</dbReference>
<protein>
    <submittedName>
        <fullName evidence="1">Uncharacterized protein</fullName>
    </submittedName>
</protein>
<gene>
    <name evidence="1" type="ORF">E2C01_090566</name>
</gene>
<accession>A0A5B7JKI0</accession>
<reference evidence="1 2" key="1">
    <citation type="submission" date="2019-05" db="EMBL/GenBank/DDBJ databases">
        <title>Another draft genome of Portunus trituberculatus and its Hox gene families provides insights of decapod evolution.</title>
        <authorList>
            <person name="Jeong J.-H."/>
            <person name="Song I."/>
            <person name="Kim S."/>
            <person name="Choi T."/>
            <person name="Kim D."/>
            <person name="Ryu S."/>
            <person name="Kim W."/>
        </authorList>
    </citation>
    <scope>NUCLEOTIDE SEQUENCE [LARGE SCALE GENOMIC DNA]</scope>
    <source>
        <tissue evidence="1">Muscle</tissue>
    </source>
</reference>
<sequence length="78" mass="8921">MDYIPNVFESYLENSVPKIRHIPLPGWFVVCYRNGRGNFIHASQYLSKVIGTIPEGNLKKYGKGVLVRAKDIIQARML</sequence>